<keyword evidence="1" id="KW-0732">Signal</keyword>
<proteinExistence type="predicted"/>
<dbReference type="AlphaFoldDB" id="A0A5C5UXW0"/>
<dbReference type="PROSITE" id="PS51257">
    <property type="entry name" value="PROKAR_LIPOPROTEIN"/>
    <property type="match status" value="1"/>
</dbReference>
<evidence type="ECO:0000256" key="1">
    <source>
        <dbReference type="SAM" id="SignalP"/>
    </source>
</evidence>
<dbReference type="Proteomes" id="UP000316714">
    <property type="component" value="Unassembled WGS sequence"/>
</dbReference>
<evidence type="ECO:0008006" key="4">
    <source>
        <dbReference type="Google" id="ProtNLM"/>
    </source>
</evidence>
<dbReference type="EMBL" id="SIHJ01000004">
    <property type="protein sequence ID" value="TWT31091.1"/>
    <property type="molecule type" value="Genomic_DNA"/>
</dbReference>
<feature type="signal peptide" evidence="1">
    <location>
        <begin position="1"/>
        <end position="20"/>
    </location>
</feature>
<organism evidence="2 3">
    <name type="scientific">Posidoniimonas corsicana</name>
    <dbReference type="NCBI Taxonomy" id="1938618"/>
    <lineage>
        <taxon>Bacteria</taxon>
        <taxon>Pseudomonadati</taxon>
        <taxon>Planctomycetota</taxon>
        <taxon>Planctomycetia</taxon>
        <taxon>Pirellulales</taxon>
        <taxon>Lacipirellulaceae</taxon>
        <taxon>Posidoniimonas</taxon>
    </lineage>
</organism>
<comment type="caution">
    <text evidence="2">The sequence shown here is derived from an EMBL/GenBank/DDBJ whole genome shotgun (WGS) entry which is preliminary data.</text>
</comment>
<gene>
    <name evidence="2" type="ORF">KOR34_44650</name>
</gene>
<accession>A0A5C5UXW0</accession>
<keyword evidence="3" id="KW-1185">Reference proteome</keyword>
<evidence type="ECO:0000313" key="2">
    <source>
        <dbReference type="EMBL" id="TWT31091.1"/>
    </source>
</evidence>
<sequence length="147" mass="15105" precursor="true">MLYCKYAGVLVTAVACLAAAGCGGSGMPTTKVQGAVTFEGGPPPKPGDISFSLVEGTGAAGLPYRPGSGSFGTDGKFEVTSFEKGDGLLPGTYEVRITCLSAPPSQGPLAKLSYVPLDWEAENLVITGDESAITVDYDVPLNKNVRQ</sequence>
<feature type="chain" id="PRO_5022677744" description="Carboxypeptidase regulatory-like domain-containing protein" evidence="1">
    <location>
        <begin position="21"/>
        <end position="147"/>
    </location>
</feature>
<protein>
    <recommendedName>
        <fullName evidence="4">Carboxypeptidase regulatory-like domain-containing protein</fullName>
    </recommendedName>
</protein>
<name>A0A5C5UXW0_9BACT</name>
<evidence type="ECO:0000313" key="3">
    <source>
        <dbReference type="Proteomes" id="UP000316714"/>
    </source>
</evidence>
<reference evidence="2 3" key="1">
    <citation type="submission" date="2019-02" db="EMBL/GenBank/DDBJ databases">
        <title>Deep-cultivation of Planctomycetes and their phenomic and genomic characterization uncovers novel biology.</title>
        <authorList>
            <person name="Wiegand S."/>
            <person name="Jogler M."/>
            <person name="Boedeker C."/>
            <person name="Pinto D."/>
            <person name="Vollmers J."/>
            <person name="Rivas-Marin E."/>
            <person name="Kohn T."/>
            <person name="Peeters S.H."/>
            <person name="Heuer A."/>
            <person name="Rast P."/>
            <person name="Oberbeckmann S."/>
            <person name="Bunk B."/>
            <person name="Jeske O."/>
            <person name="Meyerdierks A."/>
            <person name="Storesund J.E."/>
            <person name="Kallscheuer N."/>
            <person name="Luecker S."/>
            <person name="Lage O.M."/>
            <person name="Pohl T."/>
            <person name="Merkel B.J."/>
            <person name="Hornburger P."/>
            <person name="Mueller R.-W."/>
            <person name="Bruemmer F."/>
            <person name="Labrenz M."/>
            <person name="Spormann A.M."/>
            <person name="Op Den Camp H."/>
            <person name="Overmann J."/>
            <person name="Amann R."/>
            <person name="Jetten M.S.M."/>
            <person name="Mascher T."/>
            <person name="Medema M.H."/>
            <person name="Devos D.P."/>
            <person name="Kaster A.-K."/>
            <person name="Ovreas L."/>
            <person name="Rohde M."/>
            <person name="Galperin M.Y."/>
            <person name="Jogler C."/>
        </authorList>
    </citation>
    <scope>NUCLEOTIDE SEQUENCE [LARGE SCALE GENOMIC DNA]</scope>
    <source>
        <strain evidence="2 3">KOR34</strain>
    </source>
</reference>